<name>A0A858RN98_9BACT</name>
<dbReference type="Gene3D" id="3.40.50.10140">
    <property type="entry name" value="Toll/interleukin-1 receptor homology (TIR) domain"/>
    <property type="match status" value="1"/>
</dbReference>
<feature type="domain" description="TIR" evidence="1">
    <location>
        <begin position="3"/>
        <end position="112"/>
    </location>
</feature>
<reference evidence="2 3" key="1">
    <citation type="submission" date="2020-04" db="EMBL/GenBank/DDBJ databases">
        <title>Luteolibacter sp. G-1-1-1 isolated from soil.</title>
        <authorList>
            <person name="Dahal R.H."/>
        </authorList>
    </citation>
    <scope>NUCLEOTIDE SEQUENCE [LARGE SCALE GENOMIC DNA]</scope>
    <source>
        <strain evidence="2 3">G-1-1-1</strain>
    </source>
</reference>
<dbReference type="InterPro" id="IPR035897">
    <property type="entry name" value="Toll_tir_struct_dom_sf"/>
</dbReference>
<dbReference type="SUPFAM" id="SSF52200">
    <property type="entry name" value="Toll/Interleukin receptor TIR domain"/>
    <property type="match status" value="1"/>
</dbReference>
<dbReference type="EMBL" id="CP051774">
    <property type="protein sequence ID" value="QJE98876.1"/>
    <property type="molecule type" value="Genomic_DNA"/>
</dbReference>
<dbReference type="KEGG" id="luo:HHL09_24880"/>
<evidence type="ECO:0000313" key="3">
    <source>
        <dbReference type="Proteomes" id="UP000501812"/>
    </source>
</evidence>
<evidence type="ECO:0000259" key="1">
    <source>
        <dbReference type="Pfam" id="PF13676"/>
    </source>
</evidence>
<accession>A0A858RN98</accession>
<proteinExistence type="predicted"/>
<gene>
    <name evidence="2" type="ORF">HHL09_24880</name>
</gene>
<dbReference type="Proteomes" id="UP000501812">
    <property type="component" value="Chromosome"/>
</dbReference>
<dbReference type="AlphaFoldDB" id="A0A858RN98"/>
<dbReference type="GO" id="GO:0007165">
    <property type="term" value="P:signal transduction"/>
    <property type="evidence" value="ECO:0007669"/>
    <property type="project" value="InterPro"/>
</dbReference>
<sequence>MKVFVSWSQERSREIAKLLKLWIKCVIQASDPWISVRDLPRGVRWMQEIGVALDSSEMGIICLTKENKNNPWILFEAGALAKGVSKVCTLLIDLEPADLDPPLDQFNHTFATDRTSMFALIETLNAELAPSLRLSESVLKEVFDTYWDKFSQGMAQIIAATEPTVGPEPEPDTNDLLSQVLSSVRSMNNRLARVESAAKASVAVVPRVTKRDAQELRNLATDYYMGIAGLDACLVAARRAGFSEADFISSLRELYGIDLQGPPSPAS</sequence>
<dbReference type="InterPro" id="IPR000157">
    <property type="entry name" value="TIR_dom"/>
</dbReference>
<keyword evidence="3" id="KW-1185">Reference proteome</keyword>
<dbReference type="RefSeq" id="WP_169457362.1">
    <property type="nucleotide sequence ID" value="NZ_CP051774.1"/>
</dbReference>
<protein>
    <submittedName>
        <fullName evidence="2">TIR domain-containing protein</fullName>
    </submittedName>
</protein>
<dbReference type="Pfam" id="PF13676">
    <property type="entry name" value="TIR_2"/>
    <property type="match status" value="1"/>
</dbReference>
<organism evidence="2 3">
    <name type="scientific">Luteolibacter luteus</name>
    <dbReference type="NCBI Taxonomy" id="2728835"/>
    <lineage>
        <taxon>Bacteria</taxon>
        <taxon>Pseudomonadati</taxon>
        <taxon>Verrucomicrobiota</taxon>
        <taxon>Verrucomicrobiia</taxon>
        <taxon>Verrucomicrobiales</taxon>
        <taxon>Verrucomicrobiaceae</taxon>
        <taxon>Luteolibacter</taxon>
    </lineage>
</organism>
<evidence type="ECO:0000313" key="2">
    <source>
        <dbReference type="EMBL" id="QJE98876.1"/>
    </source>
</evidence>